<dbReference type="EMBL" id="BMAV01011069">
    <property type="protein sequence ID" value="GFY56623.1"/>
    <property type="molecule type" value="Genomic_DNA"/>
</dbReference>
<organism evidence="1 2">
    <name type="scientific">Trichonephila inaurata madagascariensis</name>
    <dbReference type="NCBI Taxonomy" id="2747483"/>
    <lineage>
        <taxon>Eukaryota</taxon>
        <taxon>Metazoa</taxon>
        <taxon>Ecdysozoa</taxon>
        <taxon>Arthropoda</taxon>
        <taxon>Chelicerata</taxon>
        <taxon>Arachnida</taxon>
        <taxon>Araneae</taxon>
        <taxon>Araneomorphae</taxon>
        <taxon>Entelegynae</taxon>
        <taxon>Araneoidea</taxon>
        <taxon>Nephilidae</taxon>
        <taxon>Trichonephila</taxon>
        <taxon>Trichonephila inaurata</taxon>
    </lineage>
</organism>
<sequence length="120" mass="14233">MEFKFPVNYNSWVVGRSVESDRSVLHKLEFVDVHVCGRAPDLTGVSYCQNQVIRQITNARWLMRNEDLKFSLNLQTIREFMKQITTIFFTNIPLIDNRTLRKIEIYDPDPSFNRPRNILL</sequence>
<dbReference type="Proteomes" id="UP000886998">
    <property type="component" value="Unassembled WGS sequence"/>
</dbReference>
<gene>
    <name evidence="1" type="ORF">TNIN_482901</name>
</gene>
<reference evidence="1" key="1">
    <citation type="submission" date="2020-08" db="EMBL/GenBank/DDBJ databases">
        <title>Multicomponent nature underlies the extraordinary mechanical properties of spider dragline silk.</title>
        <authorList>
            <person name="Kono N."/>
            <person name="Nakamura H."/>
            <person name="Mori M."/>
            <person name="Yoshida Y."/>
            <person name="Ohtoshi R."/>
            <person name="Malay A.D."/>
            <person name="Moran D.A.P."/>
            <person name="Tomita M."/>
            <person name="Numata K."/>
            <person name="Arakawa K."/>
        </authorList>
    </citation>
    <scope>NUCLEOTIDE SEQUENCE</scope>
</reference>
<comment type="caution">
    <text evidence="1">The sequence shown here is derived from an EMBL/GenBank/DDBJ whole genome shotgun (WGS) entry which is preliminary data.</text>
</comment>
<dbReference type="OrthoDB" id="6432094at2759"/>
<evidence type="ECO:0000313" key="1">
    <source>
        <dbReference type="EMBL" id="GFY56623.1"/>
    </source>
</evidence>
<name>A0A8X6XP06_9ARAC</name>
<evidence type="ECO:0000313" key="2">
    <source>
        <dbReference type="Proteomes" id="UP000886998"/>
    </source>
</evidence>
<proteinExistence type="predicted"/>
<keyword evidence="2" id="KW-1185">Reference proteome</keyword>
<protein>
    <submittedName>
        <fullName evidence="1">Uncharacterized protein</fullName>
    </submittedName>
</protein>
<accession>A0A8X6XP06</accession>
<dbReference type="AlphaFoldDB" id="A0A8X6XP06"/>